<keyword evidence="5 10" id="KW-0552">Olfaction</keyword>
<dbReference type="Proteomes" id="UP000719412">
    <property type="component" value="Unassembled WGS sequence"/>
</dbReference>
<dbReference type="AlphaFoldDB" id="A0A8J6HCZ4"/>
<evidence type="ECO:0000256" key="1">
    <source>
        <dbReference type="ARBA" id="ARBA00004651"/>
    </source>
</evidence>
<comment type="caution">
    <text evidence="12">The sequence shown here is derived from an EMBL/GenBank/DDBJ whole genome shotgun (WGS) entry which is preliminary data.</text>
</comment>
<evidence type="ECO:0000256" key="2">
    <source>
        <dbReference type="ARBA" id="ARBA00022475"/>
    </source>
</evidence>
<dbReference type="EMBL" id="JABDTM020026415">
    <property type="protein sequence ID" value="KAH0811961.1"/>
    <property type="molecule type" value="Genomic_DNA"/>
</dbReference>
<keyword evidence="2" id="KW-1003">Cell membrane</keyword>
<feature type="transmembrane region" description="Helical" evidence="10">
    <location>
        <begin position="277"/>
        <end position="299"/>
    </location>
</feature>
<comment type="caution">
    <text evidence="10">Lacks conserved residue(s) required for the propagation of feature annotation.</text>
</comment>
<feature type="region of interest" description="Disordered" evidence="11">
    <location>
        <begin position="210"/>
        <end position="245"/>
    </location>
</feature>
<name>A0A8J6HCZ4_TENMO</name>
<evidence type="ECO:0000256" key="5">
    <source>
        <dbReference type="ARBA" id="ARBA00022725"/>
    </source>
</evidence>
<evidence type="ECO:0000256" key="9">
    <source>
        <dbReference type="ARBA" id="ARBA00023224"/>
    </source>
</evidence>
<dbReference type="GO" id="GO:0005886">
    <property type="term" value="C:plasma membrane"/>
    <property type="evidence" value="ECO:0007669"/>
    <property type="project" value="UniProtKB-SubCell"/>
</dbReference>
<dbReference type="InterPro" id="IPR004117">
    <property type="entry name" value="7tm6_olfct_rcpt"/>
</dbReference>
<keyword evidence="6 10" id="KW-1133">Transmembrane helix</keyword>
<dbReference type="GO" id="GO:0005549">
    <property type="term" value="F:odorant binding"/>
    <property type="evidence" value="ECO:0007669"/>
    <property type="project" value="InterPro"/>
</dbReference>
<evidence type="ECO:0000313" key="13">
    <source>
        <dbReference type="Proteomes" id="UP000719412"/>
    </source>
</evidence>
<keyword evidence="9 10" id="KW-0807">Transducer</keyword>
<evidence type="ECO:0000256" key="8">
    <source>
        <dbReference type="ARBA" id="ARBA00023170"/>
    </source>
</evidence>
<evidence type="ECO:0000256" key="7">
    <source>
        <dbReference type="ARBA" id="ARBA00023136"/>
    </source>
</evidence>
<keyword evidence="13" id="KW-1185">Reference proteome</keyword>
<comment type="similarity">
    <text evidence="10">Belongs to the insect chemoreceptor superfamily. Heteromeric odorant receptor channel (TC 1.A.69) family.</text>
</comment>
<proteinExistence type="inferred from homology"/>
<keyword evidence="8 10" id="KW-0675">Receptor</keyword>
<evidence type="ECO:0000256" key="3">
    <source>
        <dbReference type="ARBA" id="ARBA00022606"/>
    </source>
</evidence>
<dbReference type="PANTHER" id="PTHR21137:SF35">
    <property type="entry name" value="ODORANT RECEPTOR 19A-RELATED"/>
    <property type="match status" value="1"/>
</dbReference>
<dbReference type="Pfam" id="PF02949">
    <property type="entry name" value="7tm_6"/>
    <property type="match status" value="1"/>
</dbReference>
<feature type="transmembrane region" description="Helical" evidence="10">
    <location>
        <begin position="377"/>
        <end position="395"/>
    </location>
</feature>
<comment type="subcellular location">
    <subcellularLocation>
        <location evidence="1 10">Cell membrane</location>
        <topology evidence="1 10">Multi-pass membrane protein</topology>
    </subcellularLocation>
</comment>
<dbReference type="GO" id="GO:0007165">
    <property type="term" value="P:signal transduction"/>
    <property type="evidence" value="ECO:0007669"/>
    <property type="project" value="UniProtKB-KW"/>
</dbReference>
<feature type="transmembrane region" description="Helical" evidence="10">
    <location>
        <begin position="311"/>
        <end position="330"/>
    </location>
</feature>
<evidence type="ECO:0000313" key="12">
    <source>
        <dbReference type="EMBL" id="KAH0811961.1"/>
    </source>
</evidence>
<organism evidence="12 13">
    <name type="scientific">Tenebrio molitor</name>
    <name type="common">Yellow mealworm beetle</name>
    <dbReference type="NCBI Taxonomy" id="7067"/>
    <lineage>
        <taxon>Eukaryota</taxon>
        <taxon>Metazoa</taxon>
        <taxon>Ecdysozoa</taxon>
        <taxon>Arthropoda</taxon>
        <taxon>Hexapoda</taxon>
        <taxon>Insecta</taxon>
        <taxon>Pterygota</taxon>
        <taxon>Neoptera</taxon>
        <taxon>Endopterygota</taxon>
        <taxon>Coleoptera</taxon>
        <taxon>Polyphaga</taxon>
        <taxon>Cucujiformia</taxon>
        <taxon>Tenebrionidae</taxon>
        <taxon>Tenebrio</taxon>
    </lineage>
</organism>
<protein>
    <recommendedName>
        <fullName evidence="10">Odorant receptor</fullName>
    </recommendedName>
</protein>
<evidence type="ECO:0000256" key="6">
    <source>
        <dbReference type="ARBA" id="ARBA00022989"/>
    </source>
</evidence>
<keyword evidence="4 10" id="KW-0812">Transmembrane</keyword>
<evidence type="ECO:0000256" key="4">
    <source>
        <dbReference type="ARBA" id="ARBA00022692"/>
    </source>
</evidence>
<dbReference type="GO" id="GO:0004984">
    <property type="term" value="F:olfactory receptor activity"/>
    <property type="evidence" value="ECO:0007669"/>
    <property type="project" value="InterPro"/>
</dbReference>
<keyword evidence="7 10" id="KW-0472">Membrane</keyword>
<gene>
    <name evidence="12" type="ORF">GEV33_010827</name>
</gene>
<sequence length="436" mass="47523">MHGHFSEAAAATSDSATPFYYREYCSSGSDDSAELVVPYHATPPVMILAGSGRIPDELSVRSAAYTEHADTGEEAGKKLIKTGVACMHYSIARRNNRVRTILACRVMILACRILMILSFYPKSVVIGDVMAVPGAAPAPVDTVLRAVSLASRTVAPDPHPSAALLPAAPYCQTHSLYGSSNPRRCLELSQRPSPSAPEFLWVIKETLRRQGPDANAERDAAVSTPPHTTGANNNPPTEEAAVKSRRAGERSMWICRNFIAEKGRKLFSKLRKLVQPFIPLFLAISVIVGVSAICLIIVNYDNMTFVTSLRFCALFYTLLSVIFIFCLAGQELTDETGRIFDSLAACPWYLWNPKNKLAMLIFMGNSVKPVSQSTMKSFAALLLFVLAFTAAACYLHPHVPGRRTSDLDQQQIFQSLSDFFGELSIEAGAAAPGGRR</sequence>
<dbReference type="PANTHER" id="PTHR21137">
    <property type="entry name" value="ODORANT RECEPTOR"/>
    <property type="match status" value="1"/>
</dbReference>
<evidence type="ECO:0000256" key="10">
    <source>
        <dbReference type="RuleBase" id="RU351113"/>
    </source>
</evidence>
<keyword evidence="3 10" id="KW-0716">Sensory transduction</keyword>
<reference evidence="12" key="1">
    <citation type="journal article" date="2020" name="J Insects Food Feed">
        <title>The yellow mealworm (Tenebrio molitor) genome: a resource for the emerging insects as food and feed industry.</title>
        <authorList>
            <person name="Eriksson T."/>
            <person name="Andere A."/>
            <person name="Kelstrup H."/>
            <person name="Emery V."/>
            <person name="Picard C."/>
        </authorList>
    </citation>
    <scope>NUCLEOTIDE SEQUENCE</scope>
    <source>
        <strain evidence="12">Stoneville</strain>
        <tissue evidence="12">Whole head</tissue>
    </source>
</reference>
<evidence type="ECO:0000256" key="11">
    <source>
        <dbReference type="SAM" id="MobiDB-lite"/>
    </source>
</evidence>
<reference evidence="12" key="2">
    <citation type="submission" date="2021-08" db="EMBL/GenBank/DDBJ databases">
        <authorList>
            <person name="Eriksson T."/>
        </authorList>
    </citation>
    <scope>NUCLEOTIDE SEQUENCE</scope>
    <source>
        <strain evidence="12">Stoneville</strain>
        <tissue evidence="12">Whole head</tissue>
    </source>
</reference>
<accession>A0A8J6HCZ4</accession>
<feature type="compositionally biased region" description="Polar residues" evidence="11">
    <location>
        <begin position="225"/>
        <end position="236"/>
    </location>
</feature>
<feature type="compositionally biased region" description="Basic and acidic residues" evidence="11">
    <location>
        <begin position="210"/>
        <end position="220"/>
    </location>
</feature>